<accession>A0ABS2TXM4</accession>
<dbReference type="PANTHER" id="PTHR43214">
    <property type="entry name" value="TWO-COMPONENT RESPONSE REGULATOR"/>
    <property type="match status" value="1"/>
</dbReference>
<sequence>MRPISPSTPPESPHTYGLPGCSQAYAPGRKEGARLGELGESSAELATTTRGDRTVIRVLVAHEQSLLRSALAALLDQEPDFEVAGADWHRVNESGRLLRPHVWVADADCPGWRRHVGGWTRPAEGHAPAGRTLSRAASGSGSAEVSLRAPEAASAADMMRCTAGLVVLTDAGKPGNLRRAYDARALGFVNKDRSPDRLPAAVRRAAEGKRFVDESLAVEFMQAAEMPLTRRELSVLSLSAEGASVNEIARSLHLGNGTVRNYLAAITRKTGARNRVDAIRISRVAGWV</sequence>
<evidence type="ECO:0000259" key="3">
    <source>
        <dbReference type="PROSITE" id="PS50043"/>
    </source>
</evidence>
<dbReference type="SUPFAM" id="SSF46894">
    <property type="entry name" value="C-terminal effector domain of the bipartite response regulators"/>
    <property type="match status" value="1"/>
</dbReference>
<name>A0ABS2TXM4_9ACTN</name>
<dbReference type="InterPro" id="IPR036388">
    <property type="entry name" value="WH-like_DNA-bd_sf"/>
</dbReference>
<dbReference type="Gene3D" id="3.40.50.2300">
    <property type="match status" value="1"/>
</dbReference>
<dbReference type="PANTHER" id="PTHR43214:SF42">
    <property type="entry name" value="TRANSCRIPTIONAL REGULATORY PROTEIN DESR"/>
    <property type="match status" value="1"/>
</dbReference>
<dbReference type="SUPFAM" id="SSF52172">
    <property type="entry name" value="CheY-like"/>
    <property type="match status" value="1"/>
</dbReference>
<dbReference type="InterPro" id="IPR011006">
    <property type="entry name" value="CheY-like_superfamily"/>
</dbReference>
<keyword evidence="1" id="KW-0238">DNA-binding</keyword>
<feature type="region of interest" description="Disordered" evidence="2">
    <location>
        <begin position="123"/>
        <end position="142"/>
    </location>
</feature>
<evidence type="ECO:0000313" key="4">
    <source>
        <dbReference type="EMBL" id="MBM9508089.1"/>
    </source>
</evidence>
<evidence type="ECO:0000256" key="2">
    <source>
        <dbReference type="SAM" id="MobiDB-lite"/>
    </source>
</evidence>
<dbReference type="Gene3D" id="1.10.10.10">
    <property type="entry name" value="Winged helix-like DNA-binding domain superfamily/Winged helix DNA-binding domain"/>
    <property type="match status" value="1"/>
</dbReference>
<reference evidence="4 5" key="1">
    <citation type="submission" date="2021-01" db="EMBL/GenBank/DDBJ databases">
        <title>Streptomyces acididurans sp. nov., isolated from a peat swamp forest soil.</title>
        <authorList>
            <person name="Chantavorakit T."/>
            <person name="Duangmal K."/>
        </authorList>
    </citation>
    <scope>NUCLEOTIDE SEQUENCE [LARGE SCALE GENOMIC DNA]</scope>
    <source>
        <strain evidence="4 5">KK5PA1</strain>
    </source>
</reference>
<dbReference type="Proteomes" id="UP000749040">
    <property type="component" value="Unassembled WGS sequence"/>
</dbReference>
<dbReference type="InterPro" id="IPR000792">
    <property type="entry name" value="Tscrpt_reg_LuxR_C"/>
</dbReference>
<protein>
    <submittedName>
        <fullName evidence="4">Response regulator transcription factor</fullName>
    </submittedName>
</protein>
<gene>
    <name evidence="4" type="ORF">ITX44_26760</name>
</gene>
<evidence type="ECO:0000256" key="1">
    <source>
        <dbReference type="ARBA" id="ARBA00023125"/>
    </source>
</evidence>
<dbReference type="InterPro" id="IPR016032">
    <property type="entry name" value="Sig_transdc_resp-reg_C-effctor"/>
</dbReference>
<dbReference type="SMART" id="SM00421">
    <property type="entry name" value="HTH_LUXR"/>
    <property type="match status" value="1"/>
</dbReference>
<feature type="domain" description="HTH luxR-type" evidence="3">
    <location>
        <begin position="221"/>
        <end position="286"/>
    </location>
</feature>
<proteinExistence type="predicted"/>
<dbReference type="Pfam" id="PF00196">
    <property type="entry name" value="GerE"/>
    <property type="match status" value="1"/>
</dbReference>
<dbReference type="PROSITE" id="PS50043">
    <property type="entry name" value="HTH_LUXR_2"/>
    <property type="match status" value="1"/>
</dbReference>
<keyword evidence="5" id="KW-1185">Reference proteome</keyword>
<evidence type="ECO:0000313" key="5">
    <source>
        <dbReference type="Proteomes" id="UP000749040"/>
    </source>
</evidence>
<feature type="compositionally biased region" description="Pro residues" evidence="2">
    <location>
        <begin position="1"/>
        <end position="12"/>
    </location>
</feature>
<dbReference type="PRINTS" id="PR00038">
    <property type="entry name" value="HTHLUXR"/>
</dbReference>
<dbReference type="InterPro" id="IPR039420">
    <property type="entry name" value="WalR-like"/>
</dbReference>
<feature type="region of interest" description="Disordered" evidence="2">
    <location>
        <begin position="1"/>
        <end position="20"/>
    </location>
</feature>
<dbReference type="PROSITE" id="PS00622">
    <property type="entry name" value="HTH_LUXR_1"/>
    <property type="match status" value="1"/>
</dbReference>
<comment type="caution">
    <text evidence="4">The sequence shown here is derived from an EMBL/GenBank/DDBJ whole genome shotgun (WGS) entry which is preliminary data.</text>
</comment>
<dbReference type="CDD" id="cd06170">
    <property type="entry name" value="LuxR_C_like"/>
    <property type="match status" value="1"/>
</dbReference>
<dbReference type="EMBL" id="JADKYB010000015">
    <property type="protein sequence ID" value="MBM9508089.1"/>
    <property type="molecule type" value="Genomic_DNA"/>
</dbReference>
<organism evidence="4 5">
    <name type="scientific">Actinacidiphila acididurans</name>
    <dbReference type="NCBI Taxonomy" id="2784346"/>
    <lineage>
        <taxon>Bacteria</taxon>
        <taxon>Bacillati</taxon>
        <taxon>Actinomycetota</taxon>
        <taxon>Actinomycetes</taxon>
        <taxon>Kitasatosporales</taxon>
        <taxon>Streptomycetaceae</taxon>
        <taxon>Actinacidiphila</taxon>
    </lineage>
</organism>